<feature type="region of interest" description="Disordered" evidence="1">
    <location>
        <begin position="15"/>
        <end position="53"/>
    </location>
</feature>
<keyword evidence="2" id="KW-0472">Membrane</keyword>
<evidence type="ECO:0000256" key="2">
    <source>
        <dbReference type="SAM" id="Phobius"/>
    </source>
</evidence>
<sequence>MNFTDDFTNANLRNRSFNYQNDSPEELDTNAWRQDSPPLIEEPTLPQRRKKSEPTLLSEIASDGWTLTKITIKMLRGSYSWWRYLVLFYIAWLLLTNLVAQLTTAISKTITNTLCPIPFVGSRIPLCISTPKVTRIINPSKVIKPQEELSKVMDTVGRGFDLARDMVHHEYAVRDLRIRVSASTLPRKEELSKELQTLVRQTKEAARGLSRFTAKVSKSVDMAKAFDQHAIKALEDIAKWEATHSVLSVSDRILSAIMQPLGAFSSRRETTEDKVKEVFLLTATKIGDKVHMLMEESWTLNHNLEKVHETLDTIKEIAVGGFGELPHHNVLGALWMSLAHPDDHAKLKTHKDLLVDMTNFYKKSSEVMEKTTAALNRIDAELGEFRDDFATPGLIMRDNSLDIIIDMLRLSAVRLEAGNLNLRRVEEGGRPGRVAGEPIRATVIGNVV</sequence>
<protein>
    <submittedName>
        <fullName evidence="3">Uncharacterized protein</fullName>
    </submittedName>
</protein>
<accession>A0AAN7GYY6</accession>
<evidence type="ECO:0000313" key="3">
    <source>
        <dbReference type="EMBL" id="KAK4225380.1"/>
    </source>
</evidence>
<dbReference type="Proteomes" id="UP001301958">
    <property type="component" value="Unassembled WGS sequence"/>
</dbReference>
<gene>
    <name evidence="3" type="ORF">QBC38DRAFT_483122</name>
</gene>
<comment type="caution">
    <text evidence="3">The sequence shown here is derived from an EMBL/GenBank/DDBJ whole genome shotgun (WGS) entry which is preliminary data.</text>
</comment>
<proteinExistence type="predicted"/>
<keyword evidence="2" id="KW-0812">Transmembrane</keyword>
<evidence type="ECO:0000256" key="1">
    <source>
        <dbReference type="SAM" id="MobiDB-lite"/>
    </source>
</evidence>
<keyword evidence="2" id="KW-1133">Transmembrane helix</keyword>
<feature type="transmembrane region" description="Helical" evidence="2">
    <location>
        <begin position="81"/>
        <end position="100"/>
    </location>
</feature>
<reference evidence="3" key="2">
    <citation type="submission" date="2023-05" db="EMBL/GenBank/DDBJ databases">
        <authorList>
            <consortium name="Lawrence Berkeley National Laboratory"/>
            <person name="Steindorff A."/>
            <person name="Hensen N."/>
            <person name="Bonometti L."/>
            <person name="Westerberg I."/>
            <person name="Brannstrom I.O."/>
            <person name="Guillou S."/>
            <person name="Cros-Aarteil S."/>
            <person name="Calhoun S."/>
            <person name="Haridas S."/>
            <person name="Kuo A."/>
            <person name="Mondo S."/>
            <person name="Pangilinan J."/>
            <person name="Riley R."/>
            <person name="Labutti K."/>
            <person name="Andreopoulos B."/>
            <person name="Lipzen A."/>
            <person name="Chen C."/>
            <person name="Yanf M."/>
            <person name="Daum C."/>
            <person name="Ng V."/>
            <person name="Clum A."/>
            <person name="Ohm R."/>
            <person name="Martin F."/>
            <person name="Silar P."/>
            <person name="Natvig D."/>
            <person name="Lalanne C."/>
            <person name="Gautier V."/>
            <person name="Ament-Velasquez S.L."/>
            <person name="Kruys A."/>
            <person name="Hutchinson M.I."/>
            <person name="Powell A.J."/>
            <person name="Barry K."/>
            <person name="Miller A.N."/>
            <person name="Grigoriev I.V."/>
            <person name="Debuchy R."/>
            <person name="Gladieux P."/>
            <person name="Thoren M.H."/>
            <person name="Johannesson H."/>
        </authorList>
    </citation>
    <scope>NUCLEOTIDE SEQUENCE</scope>
    <source>
        <strain evidence="3">CBS 990.96</strain>
    </source>
</reference>
<name>A0AAN7GYY6_9PEZI</name>
<dbReference type="AlphaFoldDB" id="A0AAN7GYY6"/>
<keyword evidence="4" id="KW-1185">Reference proteome</keyword>
<evidence type="ECO:0000313" key="4">
    <source>
        <dbReference type="Proteomes" id="UP001301958"/>
    </source>
</evidence>
<reference evidence="3" key="1">
    <citation type="journal article" date="2023" name="Mol. Phylogenet. Evol.">
        <title>Genome-scale phylogeny and comparative genomics of the fungal order Sordariales.</title>
        <authorList>
            <person name="Hensen N."/>
            <person name="Bonometti L."/>
            <person name="Westerberg I."/>
            <person name="Brannstrom I.O."/>
            <person name="Guillou S."/>
            <person name="Cros-Aarteil S."/>
            <person name="Calhoun S."/>
            <person name="Haridas S."/>
            <person name="Kuo A."/>
            <person name="Mondo S."/>
            <person name="Pangilinan J."/>
            <person name="Riley R."/>
            <person name="LaButti K."/>
            <person name="Andreopoulos B."/>
            <person name="Lipzen A."/>
            <person name="Chen C."/>
            <person name="Yan M."/>
            <person name="Daum C."/>
            <person name="Ng V."/>
            <person name="Clum A."/>
            <person name="Steindorff A."/>
            <person name="Ohm R.A."/>
            <person name="Martin F."/>
            <person name="Silar P."/>
            <person name="Natvig D.O."/>
            <person name="Lalanne C."/>
            <person name="Gautier V."/>
            <person name="Ament-Velasquez S.L."/>
            <person name="Kruys A."/>
            <person name="Hutchinson M.I."/>
            <person name="Powell A.J."/>
            <person name="Barry K."/>
            <person name="Miller A.N."/>
            <person name="Grigoriev I.V."/>
            <person name="Debuchy R."/>
            <person name="Gladieux P."/>
            <person name="Hiltunen Thoren M."/>
            <person name="Johannesson H."/>
        </authorList>
    </citation>
    <scope>NUCLEOTIDE SEQUENCE</scope>
    <source>
        <strain evidence="3">CBS 990.96</strain>
    </source>
</reference>
<dbReference type="EMBL" id="MU865368">
    <property type="protein sequence ID" value="KAK4225380.1"/>
    <property type="molecule type" value="Genomic_DNA"/>
</dbReference>
<organism evidence="3 4">
    <name type="scientific">Podospora fimiseda</name>
    <dbReference type="NCBI Taxonomy" id="252190"/>
    <lineage>
        <taxon>Eukaryota</taxon>
        <taxon>Fungi</taxon>
        <taxon>Dikarya</taxon>
        <taxon>Ascomycota</taxon>
        <taxon>Pezizomycotina</taxon>
        <taxon>Sordariomycetes</taxon>
        <taxon>Sordariomycetidae</taxon>
        <taxon>Sordariales</taxon>
        <taxon>Podosporaceae</taxon>
        <taxon>Podospora</taxon>
    </lineage>
</organism>